<evidence type="ECO:0000313" key="12">
    <source>
        <dbReference type="EMBL" id="CAD6267178.1"/>
    </source>
</evidence>
<name>A0A811RBC0_9POAL</name>
<dbReference type="GO" id="GO:1990538">
    <property type="term" value="F:xylan O-acetyltransferase activity"/>
    <property type="evidence" value="ECO:0007669"/>
    <property type="project" value="UniProtKB-ARBA"/>
</dbReference>
<keyword evidence="4" id="KW-0812">Transmembrane</keyword>
<evidence type="ECO:0000256" key="4">
    <source>
        <dbReference type="ARBA" id="ARBA00022692"/>
    </source>
</evidence>
<evidence type="ECO:0000256" key="5">
    <source>
        <dbReference type="ARBA" id="ARBA00022968"/>
    </source>
</evidence>
<dbReference type="EMBL" id="CAJGYO010000014">
    <property type="protein sequence ID" value="CAD6267178.1"/>
    <property type="molecule type" value="Genomic_DNA"/>
</dbReference>
<evidence type="ECO:0000256" key="1">
    <source>
        <dbReference type="ARBA" id="ARBA00004323"/>
    </source>
</evidence>
<evidence type="ECO:0008006" key="14">
    <source>
        <dbReference type="Google" id="ProtNLM"/>
    </source>
</evidence>
<comment type="similarity">
    <text evidence="2">Belongs to the PC-esterase family. TBL subfamily.</text>
</comment>
<dbReference type="PANTHER" id="PTHR32285:SF285">
    <property type="entry name" value="XYLAN O-ACETYLTRANSFERASE 3"/>
    <property type="match status" value="1"/>
</dbReference>
<keyword evidence="7" id="KW-0333">Golgi apparatus</keyword>
<evidence type="ECO:0000256" key="7">
    <source>
        <dbReference type="ARBA" id="ARBA00023034"/>
    </source>
</evidence>
<evidence type="ECO:0000256" key="6">
    <source>
        <dbReference type="ARBA" id="ARBA00022989"/>
    </source>
</evidence>
<feature type="region of interest" description="Disordered" evidence="9">
    <location>
        <begin position="1"/>
        <end position="32"/>
    </location>
</feature>
<dbReference type="GO" id="GO:0000139">
    <property type="term" value="C:Golgi membrane"/>
    <property type="evidence" value="ECO:0007669"/>
    <property type="project" value="UniProtKB-SubCell"/>
</dbReference>
<dbReference type="InterPro" id="IPR025846">
    <property type="entry name" value="TBL_N"/>
</dbReference>
<evidence type="ECO:0000256" key="2">
    <source>
        <dbReference type="ARBA" id="ARBA00007727"/>
    </source>
</evidence>
<proteinExistence type="inferred from homology"/>
<keyword evidence="6" id="KW-1133">Transmembrane helix</keyword>
<evidence type="ECO:0000313" key="13">
    <source>
        <dbReference type="Proteomes" id="UP000604825"/>
    </source>
</evidence>
<evidence type="ECO:0000256" key="3">
    <source>
        <dbReference type="ARBA" id="ARBA00022679"/>
    </source>
</evidence>
<feature type="domain" description="Trichome birefringence-like N-terminal" evidence="11">
    <location>
        <begin position="102"/>
        <end position="155"/>
    </location>
</feature>
<feature type="compositionally biased region" description="Low complexity" evidence="9">
    <location>
        <begin position="9"/>
        <end position="19"/>
    </location>
</feature>
<dbReference type="Proteomes" id="UP000604825">
    <property type="component" value="Unassembled WGS sequence"/>
</dbReference>
<dbReference type="PANTHER" id="PTHR32285">
    <property type="entry name" value="PROTEIN TRICHOME BIREFRINGENCE-LIKE 9-RELATED"/>
    <property type="match status" value="1"/>
</dbReference>
<evidence type="ECO:0000256" key="9">
    <source>
        <dbReference type="SAM" id="MobiDB-lite"/>
    </source>
</evidence>
<comment type="subcellular location">
    <subcellularLocation>
        <location evidence="1">Golgi apparatus membrane</location>
        <topology evidence="1">Single-pass type II membrane protein</topology>
    </subcellularLocation>
</comment>
<sequence>MAKQPPPTSTSRSTSTSAPDNPLPTTTGGLRGSLSSSARSLLAAARRSPVTTLVAAFFLLALFMYGEDVRTIAELSIDDYLYPDADFYNVSGLPPLALPPPACDLGRGRWVFDNVSLPAYREKDCTFLTKQVTCLANGRPDDLWQYWKWQPDDCSLPTYVSSLHSRSAPVTSLRACSRIFLSSPDCAIKGCVRLCCPPIQSIRLNASNPSRFDARRFMEAMRGKRLMFVGDSLNRNQWESLVCLVQPILSKGRKKAVKRGSLTVFHAKEYRATLEFYWAPFLVESNSDNPKIHSIEHRIIRPERIEGHARYWRGVDYLIFNTYIWWMNTADMKVRRPNSRYWSEHDEVPRIEAYGRVFKTWSDWLNDNIDPARTSVFFMTISPLHISPHNWGNPDGIRCVKETLPYQNYSQPLDLYHDMRTYDLVVKVASSMEKVPVTVINITKMSDYRKDAHTSLYSIRQGKLLTPKQKADPEKFADCIHWCLPGVPDVWNQILYTKILSKPSWQSSFSPPPSQSVPLPPQ</sequence>
<dbReference type="Pfam" id="PF13839">
    <property type="entry name" value="PC-Esterase"/>
    <property type="match status" value="1"/>
</dbReference>
<organism evidence="12 13">
    <name type="scientific">Miscanthus lutarioriparius</name>
    <dbReference type="NCBI Taxonomy" id="422564"/>
    <lineage>
        <taxon>Eukaryota</taxon>
        <taxon>Viridiplantae</taxon>
        <taxon>Streptophyta</taxon>
        <taxon>Embryophyta</taxon>
        <taxon>Tracheophyta</taxon>
        <taxon>Spermatophyta</taxon>
        <taxon>Magnoliopsida</taxon>
        <taxon>Liliopsida</taxon>
        <taxon>Poales</taxon>
        <taxon>Poaceae</taxon>
        <taxon>PACMAD clade</taxon>
        <taxon>Panicoideae</taxon>
        <taxon>Andropogonodae</taxon>
        <taxon>Andropogoneae</taxon>
        <taxon>Saccharinae</taxon>
        <taxon>Miscanthus</taxon>
    </lineage>
</organism>
<gene>
    <name evidence="12" type="ORF">NCGR_LOCUS50483</name>
</gene>
<evidence type="ECO:0000256" key="8">
    <source>
        <dbReference type="ARBA" id="ARBA00023136"/>
    </source>
</evidence>
<dbReference type="InterPro" id="IPR029962">
    <property type="entry name" value="TBL"/>
</dbReference>
<accession>A0A811RBC0</accession>
<evidence type="ECO:0000259" key="10">
    <source>
        <dbReference type="Pfam" id="PF13839"/>
    </source>
</evidence>
<evidence type="ECO:0000259" key="11">
    <source>
        <dbReference type="Pfam" id="PF14416"/>
    </source>
</evidence>
<reference evidence="12" key="1">
    <citation type="submission" date="2020-10" db="EMBL/GenBank/DDBJ databases">
        <authorList>
            <person name="Han B."/>
            <person name="Lu T."/>
            <person name="Zhao Q."/>
            <person name="Huang X."/>
            <person name="Zhao Y."/>
        </authorList>
    </citation>
    <scope>NUCLEOTIDE SEQUENCE</scope>
</reference>
<dbReference type="OrthoDB" id="1932925at2759"/>
<dbReference type="AlphaFoldDB" id="A0A811RBC0"/>
<keyword evidence="8" id="KW-0472">Membrane</keyword>
<feature type="domain" description="Trichome birefringence-like C-terminal" evidence="10">
    <location>
        <begin position="211"/>
        <end position="497"/>
    </location>
</feature>
<comment type="caution">
    <text evidence="12">The sequence shown here is derived from an EMBL/GenBank/DDBJ whole genome shotgun (WGS) entry which is preliminary data.</text>
</comment>
<keyword evidence="5" id="KW-0735">Signal-anchor</keyword>
<dbReference type="InterPro" id="IPR026057">
    <property type="entry name" value="TBL_C"/>
</dbReference>
<dbReference type="Pfam" id="PF14416">
    <property type="entry name" value="PMR5N"/>
    <property type="match status" value="1"/>
</dbReference>
<protein>
    <recommendedName>
        <fullName evidence="14">Trichome birefringence-like N-terminal domain-containing protein</fullName>
    </recommendedName>
</protein>
<keyword evidence="13" id="KW-1185">Reference proteome</keyword>
<keyword evidence="3" id="KW-0808">Transferase</keyword>